<accession>A0A511YWJ0</accession>
<name>A0A511YWJ0_9CELL</name>
<dbReference type="OrthoDB" id="310836at2"/>
<dbReference type="GO" id="GO:0004016">
    <property type="term" value="F:adenylate cyclase activity"/>
    <property type="evidence" value="ECO:0007669"/>
    <property type="project" value="UniProtKB-ARBA"/>
</dbReference>
<dbReference type="PROSITE" id="PS50125">
    <property type="entry name" value="GUANYLATE_CYCLASE_2"/>
    <property type="match status" value="1"/>
</dbReference>
<dbReference type="PANTHER" id="PTHR43081">
    <property type="entry name" value="ADENYLATE CYCLASE, TERMINAL-DIFFERENTIATION SPECIFIC-RELATED"/>
    <property type="match status" value="1"/>
</dbReference>
<comment type="similarity">
    <text evidence="1">Belongs to the adenylyl cyclase class-3 family.</text>
</comment>
<reference evidence="3 4" key="1">
    <citation type="submission" date="2019-07" db="EMBL/GenBank/DDBJ databases">
        <title>Whole genome shotgun sequence of Actinotalea fermentans NBRC 105374.</title>
        <authorList>
            <person name="Hosoyama A."/>
            <person name="Uohara A."/>
            <person name="Ohji S."/>
            <person name="Ichikawa N."/>
        </authorList>
    </citation>
    <scope>NUCLEOTIDE SEQUENCE [LARGE SCALE GENOMIC DNA]</scope>
    <source>
        <strain evidence="3 4">NBRC 105374</strain>
    </source>
</reference>
<sequence>MEEGAVPESSTFARLEQQVLGGPRVLSLPELAERLGVGEERLEFVWRPFGLPEDRDDKVFTERDAEIVGRLLAVSEENMLGPTAASSLVRSAAHLTDRLAVWQLEALVDHIADRFGLDDISARLVLLDRLVDVVPLLEDQLVHSWRRQLVAHAALMATQLDEGTPPTRLPLARAVGFADIVSFTARTAGLTAEGLADFVQDFETRARDVVSRAGGRTVKTIGDAVFFVADEPRRGATVALDLAAAFPVGGATPVRVGLVWGHVLARFGDVYGTPVNLAARLTGEAAPGEVLVDDATAQALAADPTLRLTGLDERELAGIGPVTPSRLERA</sequence>
<dbReference type="GO" id="GO:0035556">
    <property type="term" value="P:intracellular signal transduction"/>
    <property type="evidence" value="ECO:0007669"/>
    <property type="project" value="InterPro"/>
</dbReference>
<proteinExistence type="inferred from homology"/>
<evidence type="ECO:0000259" key="2">
    <source>
        <dbReference type="PROSITE" id="PS50125"/>
    </source>
</evidence>
<dbReference type="SUPFAM" id="SSF55073">
    <property type="entry name" value="Nucleotide cyclase"/>
    <property type="match status" value="1"/>
</dbReference>
<evidence type="ECO:0000256" key="1">
    <source>
        <dbReference type="ARBA" id="ARBA00005381"/>
    </source>
</evidence>
<dbReference type="Gene3D" id="3.30.70.1230">
    <property type="entry name" value="Nucleotide cyclase"/>
    <property type="match status" value="1"/>
</dbReference>
<dbReference type="InterPro" id="IPR050697">
    <property type="entry name" value="Adenylyl/Guanylyl_Cyclase_3/4"/>
</dbReference>
<dbReference type="RefSeq" id="WP_034248314.1">
    <property type="nucleotide sequence ID" value="NZ_BJYK01000002.1"/>
</dbReference>
<organism evidence="3 4">
    <name type="scientific">Actinotalea fermentans</name>
    <dbReference type="NCBI Taxonomy" id="43671"/>
    <lineage>
        <taxon>Bacteria</taxon>
        <taxon>Bacillati</taxon>
        <taxon>Actinomycetota</taxon>
        <taxon>Actinomycetes</taxon>
        <taxon>Micrococcales</taxon>
        <taxon>Cellulomonadaceae</taxon>
        <taxon>Actinotalea</taxon>
    </lineage>
</organism>
<evidence type="ECO:0000313" key="4">
    <source>
        <dbReference type="Proteomes" id="UP000321484"/>
    </source>
</evidence>
<dbReference type="Proteomes" id="UP000321484">
    <property type="component" value="Unassembled WGS sequence"/>
</dbReference>
<protein>
    <submittedName>
        <fullName evidence="3">Adenylate cyclase</fullName>
    </submittedName>
</protein>
<dbReference type="CDD" id="cd07302">
    <property type="entry name" value="CHD"/>
    <property type="match status" value="1"/>
</dbReference>
<dbReference type="PANTHER" id="PTHR43081:SF19">
    <property type="entry name" value="PH-SENSITIVE ADENYLATE CYCLASE RV1264"/>
    <property type="match status" value="1"/>
</dbReference>
<dbReference type="Pfam" id="PF00211">
    <property type="entry name" value="Guanylate_cyc"/>
    <property type="match status" value="1"/>
</dbReference>
<dbReference type="InterPro" id="IPR001054">
    <property type="entry name" value="A/G_cyclase"/>
</dbReference>
<dbReference type="SMART" id="SM00044">
    <property type="entry name" value="CYCc"/>
    <property type="match status" value="1"/>
</dbReference>
<dbReference type="InterPro" id="IPR029787">
    <property type="entry name" value="Nucleotide_cyclase"/>
</dbReference>
<gene>
    <name evidence="3" type="ORF">AFE02nite_13150</name>
</gene>
<dbReference type="AlphaFoldDB" id="A0A511YWJ0"/>
<dbReference type="GO" id="GO:0006171">
    <property type="term" value="P:cAMP biosynthetic process"/>
    <property type="evidence" value="ECO:0007669"/>
    <property type="project" value="TreeGrafter"/>
</dbReference>
<keyword evidence="4" id="KW-1185">Reference proteome</keyword>
<feature type="domain" description="Guanylate cyclase" evidence="2">
    <location>
        <begin position="174"/>
        <end position="282"/>
    </location>
</feature>
<comment type="caution">
    <text evidence="3">The sequence shown here is derived from an EMBL/GenBank/DDBJ whole genome shotgun (WGS) entry which is preliminary data.</text>
</comment>
<dbReference type="EMBL" id="BJYK01000002">
    <property type="protein sequence ID" value="GEN79581.1"/>
    <property type="molecule type" value="Genomic_DNA"/>
</dbReference>
<evidence type="ECO:0000313" key="3">
    <source>
        <dbReference type="EMBL" id="GEN79581.1"/>
    </source>
</evidence>